<evidence type="ECO:0000313" key="1">
    <source>
        <dbReference type="EMBL" id="CAJ0591850.1"/>
    </source>
</evidence>
<evidence type="ECO:0000313" key="2">
    <source>
        <dbReference type="Proteomes" id="UP001176961"/>
    </source>
</evidence>
<dbReference type="Proteomes" id="UP001176961">
    <property type="component" value="Unassembled WGS sequence"/>
</dbReference>
<gene>
    <name evidence="1" type="ORF">CYNAS_LOCUS3833</name>
</gene>
<reference evidence="1" key="1">
    <citation type="submission" date="2023-07" db="EMBL/GenBank/DDBJ databases">
        <authorList>
            <consortium name="CYATHOMIX"/>
        </authorList>
    </citation>
    <scope>NUCLEOTIDE SEQUENCE</scope>
    <source>
        <strain evidence="1">N/A</strain>
    </source>
</reference>
<comment type="caution">
    <text evidence="1">The sequence shown here is derived from an EMBL/GenBank/DDBJ whole genome shotgun (WGS) entry which is preliminary data.</text>
</comment>
<keyword evidence="2" id="KW-1185">Reference proteome</keyword>
<dbReference type="EMBL" id="CATQJL010000001">
    <property type="protein sequence ID" value="CAJ0591850.1"/>
    <property type="molecule type" value="Genomic_DNA"/>
</dbReference>
<name>A0AA36GKD4_CYLNA</name>
<accession>A0AA36GKD4</accession>
<protein>
    <submittedName>
        <fullName evidence="1">Uncharacterized protein</fullName>
    </submittedName>
</protein>
<proteinExistence type="predicted"/>
<sequence>MSFPSAVSIRRPETEEDLLDVELDYEEDKPVTEVLPAPQILAAHTVHGIQTLKVRKCNGGYYCVACKDGKPYWNNIPAAFGEQCGFDRNHVFYNKSLECELDKHVSVWHHGDYGDAYVVWMDFFTRQWGTKKNDQSAVAKELIWHYTGLVWTNFGLHRWHLCNHLKSTHKHIFCKEYTLWVDVFRGYQTRLYCLLRKPKSGK</sequence>
<dbReference type="AlphaFoldDB" id="A0AA36GKD4"/>
<organism evidence="1 2">
    <name type="scientific">Cylicocyclus nassatus</name>
    <name type="common">Nematode worm</name>
    <dbReference type="NCBI Taxonomy" id="53992"/>
    <lineage>
        <taxon>Eukaryota</taxon>
        <taxon>Metazoa</taxon>
        <taxon>Ecdysozoa</taxon>
        <taxon>Nematoda</taxon>
        <taxon>Chromadorea</taxon>
        <taxon>Rhabditida</taxon>
        <taxon>Rhabditina</taxon>
        <taxon>Rhabditomorpha</taxon>
        <taxon>Strongyloidea</taxon>
        <taxon>Strongylidae</taxon>
        <taxon>Cylicocyclus</taxon>
    </lineage>
</organism>